<name>X1MY58_9ZZZZ</name>
<protein>
    <submittedName>
        <fullName evidence="1">Uncharacterized protein</fullName>
    </submittedName>
</protein>
<sequence>MIKTAIKCPNGIVMVFDKGGRQVSEYQGQYQEVK</sequence>
<dbReference type="EMBL" id="BARV01028708">
    <property type="protein sequence ID" value="GAI36652.1"/>
    <property type="molecule type" value="Genomic_DNA"/>
</dbReference>
<reference evidence="1" key="1">
    <citation type="journal article" date="2014" name="Front. Microbiol.">
        <title>High frequency of phylogenetically diverse reductive dehalogenase-homologous genes in deep subseafloor sedimentary metagenomes.</title>
        <authorList>
            <person name="Kawai M."/>
            <person name="Futagami T."/>
            <person name="Toyoda A."/>
            <person name="Takaki Y."/>
            <person name="Nishi S."/>
            <person name="Hori S."/>
            <person name="Arai W."/>
            <person name="Tsubouchi T."/>
            <person name="Morono Y."/>
            <person name="Uchiyama I."/>
            <person name="Ito T."/>
            <person name="Fujiyama A."/>
            <person name="Inagaki F."/>
            <person name="Takami H."/>
        </authorList>
    </citation>
    <scope>NUCLEOTIDE SEQUENCE</scope>
    <source>
        <strain evidence="1">Expedition CK06-06</strain>
    </source>
</reference>
<accession>X1MY58</accession>
<feature type="non-terminal residue" evidence="1">
    <location>
        <position position="34"/>
    </location>
</feature>
<organism evidence="1">
    <name type="scientific">marine sediment metagenome</name>
    <dbReference type="NCBI Taxonomy" id="412755"/>
    <lineage>
        <taxon>unclassified sequences</taxon>
        <taxon>metagenomes</taxon>
        <taxon>ecological metagenomes</taxon>
    </lineage>
</organism>
<proteinExistence type="predicted"/>
<comment type="caution">
    <text evidence="1">The sequence shown here is derived from an EMBL/GenBank/DDBJ whole genome shotgun (WGS) entry which is preliminary data.</text>
</comment>
<dbReference type="AlphaFoldDB" id="X1MY58"/>
<evidence type="ECO:0000313" key="1">
    <source>
        <dbReference type="EMBL" id="GAI36652.1"/>
    </source>
</evidence>
<gene>
    <name evidence="1" type="ORF">S06H3_45900</name>
</gene>